<dbReference type="EMBL" id="KV407465">
    <property type="protein sequence ID" value="KZF19611.1"/>
    <property type="molecule type" value="Genomic_DNA"/>
</dbReference>
<evidence type="ECO:0000313" key="4">
    <source>
        <dbReference type="Proteomes" id="UP000076632"/>
    </source>
</evidence>
<reference evidence="3 4" key="1">
    <citation type="journal article" date="2016" name="Fungal Biol.">
        <title>The genome of Xylona heveae provides a window into fungal endophytism.</title>
        <authorList>
            <person name="Gazis R."/>
            <person name="Kuo A."/>
            <person name="Riley R."/>
            <person name="LaButti K."/>
            <person name="Lipzen A."/>
            <person name="Lin J."/>
            <person name="Amirebrahimi M."/>
            <person name="Hesse C.N."/>
            <person name="Spatafora J.W."/>
            <person name="Henrissat B."/>
            <person name="Hainaut M."/>
            <person name="Grigoriev I.V."/>
            <person name="Hibbett D.S."/>
        </authorList>
    </citation>
    <scope>NUCLEOTIDE SEQUENCE [LARGE SCALE GENOMIC DNA]</scope>
    <source>
        <strain evidence="3 4">TC161</strain>
    </source>
</reference>
<dbReference type="OMA" id="RWKARTE"/>
<dbReference type="RefSeq" id="XP_018185166.1">
    <property type="nucleotide sequence ID" value="XM_018333385.1"/>
</dbReference>
<evidence type="ECO:0000313" key="3">
    <source>
        <dbReference type="EMBL" id="KZF19611.1"/>
    </source>
</evidence>
<dbReference type="GO" id="GO:0006313">
    <property type="term" value="P:DNA transposition"/>
    <property type="evidence" value="ECO:0007669"/>
    <property type="project" value="InterPro"/>
</dbReference>
<evidence type="ECO:0000259" key="2">
    <source>
        <dbReference type="Pfam" id="PF13358"/>
    </source>
</evidence>
<dbReference type="GO" id="GO:0015074">
    <property type="term" value="P:DNA integration"/>
    <property type="evidence" value="ECO:0007669"/>
    <property type="project" value="InterPro"/>
</dbReference>
<dbReference type="OrthoDB" id="5410741at2759"/>
<feature type="domain" description="Transposase Tc1-like" evidence="1">
    <location>
        <begin position="84"/>
        <end position="141"/>
    </location>
</feature>
<dbReference type="Pfam" id="PF01498">
    <property type="entry name" value="HTH_Tnp_Tc3_2"/>
    <property type="match status" value="1"/>
</dbReference>
<dbReference type="InterPro" id="IPR038717">
    <property type="entry name" value="Tc1-like_DDE_dom"/>
</dbReference>
<dbReference type="InterPro" id="IPR002492">
    <property type="entry name" value="Transposase_Tc1-like"/>
</dbReference>
<gene>
    <name evidence="3" type="ORF">L228DRAFT_250657</name>
</gene>
<dbReference type="InterPro" id="IPR052338">
    <property type="entry name" value="Transposase_5"/>
</dbReference>
<sequence length="352" mass="41482">MPPGVPWDTPQRNSVIHFKIQNLSNKDVSEKTGVPSRTVSRIFNAFLEVAARTRHVQNHTGRPKKITPEMIKSVIPQLNCYCMRSLSWEELLEELGWEISSRTLQREMNRHGYFKHQASKKRYLTAEQQHKRANFAAEHQHWDLKKWKSVFFTDEVHFALNMTGTDWVIQTKGECYCVECIQFNFKKSPALFHCWAMVGFGYKSKLVFYDTAARGGNLTQEEYRDKILKEHVALEFKRLQQEGQYKILQEDGDGSHGTQSLCNPVREYKNDQGINHFMNWPPYSADLNIIENVWRILKQRVKRWKARTEEELKNAILVEWDTISQEEINKLVESVPQRIRKMYERQGNHTGH</sequence>
<accession>A0A164ZW75</accession>
<dbReference type="SUPFAM" id="SSF46689">
    <property type="entry name" value="Homeodomain-like"/>
    <property type="match status" value="1"/>
</dbReference>
<protein>
    <recommendedName>
        <fullName evidence="5">Tc1-like transposase DDE domain-containing protein</fullName>
    </recommendedName>
</protein>
<name>A0A164ZW75_XYLHT</name>
<dbReference type="InterPro" id="IPR009057">
    <property type="entry name" value="Homeodomain-like_sf"/>
</dbReference>
<evidence type="ECO:0008006" key="5">
    <source>
        <dbReference type="Google" id="ProtNLM"/>
    </source>
</evidence>
<dbReference type="InterPro" id="IPR036397">
    <property type="entry name" value="RNaseH_sf"/>
</dbReference>
<feature type="domain" description="Tc1-like transposase DDE" evidence="2">
    <location>
        <begin position="150"/>
        <end position="313"/>
    </location>
</feature>
<proteinExistence type="predicted"/>
<dbReference type="InParanoid" id="A0A164ZW75"/>
<dbReference type="STRING" id="1328760.A0A164ZW75"/>
<dbReference type="GO" id="GO:0003677">
    <property type="term" value="F:DNA binding"/>
    <property type="evidence" value="ECO:0007669"/>
    <property type="project" value="InterPro"/>
</dbReference>
<dbReference type="AlphaFoldDB" id="A0A164ZW75"/>
<dbReference type="Gene3D" id="3.30.420.10">
    <property type="entry name" value="Ribonuclease H-like superfamily/Ribonuclease H"/>
    <property type="match status" value="1"/>
</dbReference>
<dbReference type="PANTHER" id="PTHR23022:SF135">
    <property type="entry name" value="SI:DKEY-77F5.3"/>
    <property type="match status" value="1"/>
</dbReference>
<dbReference type="Pfam" id="PF13358">
    <property type="entry name" value="DDE_3"/>
    <property type="match status" value="1"/>
</dbReference>
<evidence type="ECO:0000259" key="1">
    <source>
        <dbReference type="Pfam" id="PF01498"/>
    </source>
</evidence>
<organism evidence="3 4">
    <name type="scientific">Xylona heveae (strain CBS 132557 / TC161)</name>
    <dbReference type="NCBI Taxonomy" id="1328760"/>
    <lineage>
        <taxon>Eukaryota</taxon>
        <taxon>Fungi</taxon>
        <taxon>Dikarya</taxon>
        <taxon>Ascomycota</taxon>
        <taxon>Pezizomycotina</taxon>
        <taxon>Xylonomycetes</taxon>
        <taxon>Xylonales</taxon>
        <taxon>Xylonaceae</taxon>
        <taxon>Xylona</taxon>
    </lineage>
</organism>
<dbReference type="PANTHER" id="PTHR23022">
    <property type="entry name" value="TRANSPOSABLE ELEMENT-RELATED"/>
    <property type="match status" value="1"/>
</dbReference>
<dbReference type="Proteomes" id="UP000076632">
    <property type="component" value="Unassembled WGS sequence"/>
</dbReference>
<dbReference type="GeneID" id="28898522"/>
<keyword evidence="4" id="KW-1185">Reference proteome</keyword>